<keyword evidence="5" id="KW-0175">Coiled coil</keyword>
<organism evidence="10">
    <name type="scientific">Hymenolepis diminuta</name>
    <name type="common">Rat tapeworm</name>
    <dbReference type="NCBI Taxonomy" id="6216"/>
    <lineage>
        <taxon>Eukaryota</taxon>
        <taxon>Metazoa</taxon>
        <taxon>Spiralia</taxon>
        <taxon>Lophotrochozoa</taxon>
        <taxon>Platyhelminthes</taxon>
        <taxon>Cestoda</taxon>
        <taxon>Eucestoda</taxon>
        <taxon>Cyclophyllidea</taxon>
        <taxon>Hymenolepididae</taxon>
        <taxon>Hymenolepis</taxon>
    </lineage>
</organism>
<evidence type="ECO:0000256" key="6">
    <source>
        <dbReference type="ARBA" id="ARBA00023136"/>
    </source>
</evidence>
<comment type="subcellular location">
    <subcellularLocation>
        <location evidence="1">Membrane</location>
        <topology evidence="1">Single-pass membrane protein</topology>
    </subcellularLocation>
</comment>
<name>A0A0R3SBA7_HYMDI</name>
<dbReference type="WBParaSite" id="HDID_0000173201-mRNA-1">
    <property type="protein sequence ID" value="HDID_0000173201-mRNA-1"/>
    <property type="gene ID" value="HDID_0000173201"/>
</dbReference>
<evidence type="ECO:0000256" key="5">
    <source>
        <dbReference type="ARBA" id="ARBA00023054"/>
    </source>
</evidence>
<sequence>MPYMLGLRKPQLFDVAVGMRKLRGGTTKETKKDKLEKRRDKETINEQVFKLVLPTVGFLFLLLVIIVYILCRAPPQTK</sequence>
<dbReference type="InterPro" id="IPR027960">
    <property type="entry name" value="DUF4519"/>
</dbReference>
<dbReference type="AlphaFoldDB" id="A0A0R3SBA7"/>
<evidence type="ECO:0000256" key="1">
    <source>
        <dbReference type="ARBA" id="ARBA00004167"/>
    </source>
</evidence>
<proteinExistence type="inferred from homology"/>
<dbReference type="PANTHER" id="PTHR34644">
    <property type="entry name" value="SINGLE-PASS MEMBRANE AND COILED-COIL DOMAIN-CONTAINING PROTEIN 4"/>
    <property type="match status" value="1"/>
</dbReference>
<dbReference type="PANTHER" id="PTHR34644:SF2">
    <property type="entry name" value="SINGLE-PASS MEMBRANE AND COILED-COIL DOMAIN-CONTAINING PROTEIN 4"/>
    <property type="match status" value="1"/>
</dbReference>
<evidence type="ECO:0000313" key="10">
    <source>
        <dbReference type="WBParaSite" id="HDID_0000173201-mRNA-1"/>
    </source>
</evidence>
<protein>
    <submittedName>
        <fullName evidence="10">Single-pass membrane and coiled-coil domain-containing protein 4</fullName>
    </submittedName>
</protein>
<keyword evidence="4 7" id="KW-1133">Transmembrane helix</keyword>
<reference evidence="10" key="1">
    <citation type="submission" date="2017-02" db="UniProtKB">
        <authorList>
            <consortium name="WormBaseParasite"/>
        </authorList>
    </citation>
    <scope>IDENTIFICATION</scope>
</reference>
<feature type="transmembrane region" description="Helical" evidence="7">
    <location>
        <begin position="48"/>
        <end position="70"/>
    </location>
</feature>
<accession>A0A0R3SBA7</accession>
<evidence type="ECO:0000256" key="2">
    <source>
        <dbReference type="ARBA" id="ARBA00009202"/>
    </source>
</evidence>
<dbReference type="Proteomes" id="UP000274504">
    <property type="component" value="Unassembled WGS sequence"/>
</dbReference>
<comment type="similarity">
    <text evidence="2">Belongs to the SMCO4 family.</text>
</comment>
<evidence type="ECO:0000313" key="9">
    <source>
        <dbReference type="Proteomes" id="UP000274504"/>
    </source>
</evidence>
<dbReference type="GO" id="GO:0016020">
    <property type="term" value="C:membrane"/>
    <property type="evidence" value="ECO:0007669"/>
    <property type="project" value="UniProtKB-SubCell"/>
</dbReference>
<dbReference type="Pfam" id="PF15012">
    <property type="entry name" value="DUF4519"/>
    <property type="match status" value="1"/>
</dbReference>
<evidence type="ECO:0000313" key="8">
    <source>
        <dbReference type="EMBL" id="VDL19194.1"/>
    </source>
</evidence>
<reference evidence="8 9" key="2">
    <citation type="submission" date="2018-11" db="EMBL/GenBank/DDBJ databases">
        <authorList>
            <consortium name="Pathogen Informatics"/>
        </authorList>
    </citation>
    <scope>NUCLEOTIDE SEQUENCE [LARGE SCALE GENOMIC DNA]</scope>
</reference>
<evidence type="ECO:0000256" key="4">
    <source>
        <dbReference type="ARBA" id="ARBA00022989"/>
    </source>
</evidence>
<evidence type="ECO:0000256" key="3">
    <source>
        <dbReference type="ARBA" id="ARBA00022692"/>
    </source>
</evidence>
<keyword evidence="6 7" id="KW-0472">Membrane</keyword>
<dbReference type="EMBL" id="UYSG01000351">
    <property type="protein sequence ID" value="VDL19194.1"/>
    <property type="molecule type" value="Genomic_DNA"/>
</dbReference>
<evidence type="ECO:0000256" key="7">
    <source>
        <dbReference type="SAM" id="Phobius"/>
    </source>
</evidence>
<gene>
    <name evidence="8" type="ORF">HDID_LOCUS1733</name>
</gene>
<keyword evidence="3 7" id="KW-0812">Transmembrane</keyword>